<dbReference type="Proteomes" id="UP001642360">
    <property type="component" value="Unassembled WGS sequence"/>
</dbReference>
<proteinExistence type="predicted"/>
<dbReference type="EMBL" id="CAUOFW020001939">
    <property type="protein sequence ID" value="CAK9149784.1"/>
    <property type="molecule type" value="Genomic_DNA"/>
</dbReference>
<reference evidence="2 3" key="1">
    <citation type="submission" date="2024-02" db="EMBL/GenBank/DDBJ databases">
        <authorList>
            <person name="Vignale AGUSTIN F."/>
            <person name="Sosa J E."/>
            <person name="Modenutti C."/>
        </authorList>
    </citation>
    <scope>NUCLEOTIDE SEQUENCE [LARGE SCALE GENOMIC DNA]</scope>
</reference>
<keyword evidence="1" id="KW-0472">Membrane</keyword>
<feature type="transmembrane region" description="Helical" evidence="1">
    <location>
        <begin position="12"/>
        <end position="30"/>
    </location>
</feature>
<sequence length="111" mass="13168">MSLSLFYTPYASAFHVFFLPLFCFSLFFVLKIGAVSDSSPCHFTTMPSYYCFVSLLKIINYSQPPSPRETKRRRKPIAWRRTWEKEAMEKKWCSIYWHLAAENLLPLIWVS</sequence>
<dbReference type="AlphaFoldDB" id="A0ABC8S3J2"/>
<evidence type="ECO:0000313" key="3">
    <source>
        <dbReference type="Proteomes" id="UP001642360"/>
    </source>
</evidence>
<protein>
    <submittedName>
        <fullName evidence="2">Uncharacterized protein</fullName>
    </submittedName>
</protein>
<gene>
    <name evidence="2" type="ORF">ILEXP_LOCUS17853</name>
</gene>
<keyword evidence="3" id="KW-1185">Reference proteome</keyword>
<accession>A0ABC8S3J2</accession>
<keyword evidence="1" id="KW-1133">Transmembrane helix</keyword>
<keyword evidence="1" id="KW-0812">Transmembrane</keyword>
<name>A0ABC8S3J2_9AQUA</name>
<organism evidence="2 3">
    <name type="scientific">Ilex paraguariensis</name>
    <name type="common">yerba mate</name>
    <dbReference type="NCBI Taxonomy" id="185542"/>
    <lineage>
        <taxon>Eukaryota</taxon>
        <taxon>Viridiplantae</taxon>
        <taxon>Streptophyta</taxon>
        <taxon>Embryophyta</taxon>
        <taxon>Tracheophyta</taxon>
        <taxon>Spermatophyta</taxon>
        <taxon>Magnoliopsida</taxon>
        <taxon>eudicotyledons</taxon>
        <taxon>Gunneridae</taxon>
        <taxon>Pentapetalae</taxon>
        <taxon>asterids</taxon>
        <taxon>campanulids</taxon>
        <taxon>Aquifoliales</taxon>
        <taxon>Aquifoliaceae</taxon>
        <taxon>Ilex</taxon>
    </lineage>
</organism>
<evidence type="ECO:0000256" key="1">
    <source>
        <dbReference type="SAM" id="Phobius"/>
    </source>
</evidence>
<evidence type="ECO:0000313" key="2">
    <source>
        <dbReference type="EMBL" id="CAK9149784.1"/>
    </source>
</evidence>
<comment type="caution">
    <text evidence="2">The sequence shown here is derived from an EMBL/GenBank/DDBJ whole genome shotgun (WGS) entry which is preliminary data.</text>
</comment>